<sequence>MGWNETAVSRKLCITYPVIQAPMAGGITSPELAAAVSGFGAMGSVGAGYLTAEQLKEQIVKIKGLTRKPFSVNLFVPEKEVYASEAEIKRMTDRLKQWGLPAGDLSYSDEENCHNYEQQLEVILQQEVPVCSFTFGLPSKEAAAELKKAGRTVIGTATSVDEALMFEEIGADLIVMQGSEAGGHRGTFHHSPDAGVGTMALIPQAADALRVPVIAAGGIADGRGIAAALMLGAEGVQLGSAFIPCTESGAAEAYKDKIVSGTEDQTVLTKAFSGKYARGISNDFIRKMKPYESDVLPYPLQNNLTKRLRSEAVETGNTENMSVWAGQGLRMIYEKVPADVFLNQLISQTDIRTKEASRYGSR</sequence>
<dbReference type="InterPro" id="IPR004136">
    <property type="entry name" value="NMO"/>
</dbReference>
<keyword evidence="9" id="KW-0560">Oxidoreductase</keyword>
<dbReference type="FunFam" id="3.20.20.70:FF:000154">
    <property type="entry name" value="Probable nitronate monooxygenase"/>
    <property type="match status" value="1"/>
</dbReference>
<reference evidence="13 14" key="1">
    <citation type="journal article" date="2005" name="Int. J. Syst. Evol. Microbiol.">
        <title>Bacillus cibi sp. nov., isolated from jeotgal, a traditional Korean fermented seafood.</title>
        <authorList>
            <person name="Yoon J.H."/>
            <person name="Lee C.H."/>
            <person name="Oh T.K."/>
        </authorList>
    </citation>
    <scope>NUCLEOTIDE SEQUENCE [LARGE SCALE GENOMIC DNA]</scope>
    <source>
        <strain evidence="13 14">DSM 16189</strain>
    </source>
</reference>
<proteinExistence type="inferred from homology"/>
<comment type="caution">
    <text evidence="13">The sequence shown here is derived from an EMBL/GenBank/DDBJ whole genome shotgun (WGS) entry which is preliminary data.</text>
</comment>
<evidence type="ECO:0000256" key="2">
    <source>
        <dbReference type="ARBA" id="ARBA00003535"/>
    </source>
</evidence>
<keyword evidence="7" id="KW-0288">FMN</keyword>
<dbReference type="GO" id="GO:0018580">
    <property type="term" value="F:nitronate monooxygenase activity"/>
    <property type="evidence" value="ECO:0007669"/>
    <property type="project" value="InterPro"/>
</dbReference>
<evidence type="ECO:0000256" key="6">
    <source>
        <dbReference type="ARBA" id="ARBA00022630"/>
    </source>
</evidence>
<comment type="function">
    <text evidence="2">Nitronate monooxygenase that uses molecular oxygen to catalyze the oxidative denitrification of alkyl nitronates. Acts on propionate 3-nitronate (P3N), the presumed physiological substrate. Probably functions in the detoxification of P3N, a metabolic poison produced by plants and fungi as a defense mechanism.</text>
</comment>
<evidence type="ECO:0000256" key="9">
    <source>
        <dbReference type="ARBA" id="ARBA00023002"/>
    </source>
</evidence>
<gene>
    <name evidence="13" type="ORF">GS18_0217410</name>
</gene>
<evidence type="ECO:0000256" key="3">
    <source>
        <dbReference type="ARBA" id="ARBA00009881"/>
    </source>
</evidence>
<dbReference type="RefSeq" id="WP_029566163.1">
    <property type="nucleotide sequence ID" value="NZ_JNVC02000014.1"/>
</dbReference>
<comment type="catalytic activity">
    <reaction evidence="12">
        <text>3 propionate 3-nitronate + 3 O2 + H2O = 3 3-oxopropanoate + 2 nitrate + nitrite + H2O2 + 3 H(+)</text>
        <dbReference type="Rhea" id="RHEA:57332"/>
        <dbReference type="ChEBI" id="CHEBI:15377"/>
        <dbReference type="ChEBI" id="CHEBI:15378"/>
        <dbReference type="ChEBI" id="CHEBI:15379"/>
        <dbReference type="ChEBI" id="CHEBI:16240"/>
        <dbReference type="ChEBI" id="CHEBI:16301"/>
        <dbReference type="ChEBI" id="CHEBI:17632"/>
        <dbReference type="ChEBI" id="CHEBI:33190"/>
        <dbReference type="ChEBI" id="CHEBI:136067"/>
    </reaction>
</comment>
<dbReference type="STRING" id="246786.GS18_0217410"/>
<evidence type="ECO:0000256" key="1">
    <source>
        <dbReference type="ARBA" id="ARBA00001917"/>
    </source>
</evidence>
<evidence type="ECO:0000256" key="12">
    <source>
        <dbReference type="ARBA" id="ARBA00049401"/>
    </source>
</evidence>
<evidence type="ECO:0000256" key="10">
    <source>
        <dbReference type="ARBA" id="ARBA00023033"/>
    </source>
</evidence>
<dbReference type="Proteomes" id="UP000028549">
    <property type="component" value="Unassembled WGS sequence"/>
</dbReference>
<accession>A0A084GLU9</accession>
<evidence type="ECO:0000256" key="5">
    <source>
        <dbReference type="ARBA" id="ARBA00022575"/>
    </source>
</evidence>
<dbReference type="Gene3D" id="3.20.20.70">
    <property type="entry name" value="Aldolase class I"/>
    <property type="match status" value="1"/>
</dbReference>
<dbReference type="GO" id="GO:0009636">
    <property type="term" value="P:response to toxic substance"/>
    <property type="evidence" value="ECO:0007669"/>
    <property type="project" value="UniProtKB-KW"/>
</dbReference>
<evidence type="ECO:0000256" key="7">
    <source>
        <dbReference type="ARBA" id="ARBA00022643"/>
    </source>
</evidence>
<dbReference type="PANTHER" id="PTHR42747:SF3">
    <property type="entry name" value="NITRONATE MONOOXYGENASE-RELATED"/>
    <property type="match status" value="1"/>
</dbReference>
<evidence type="ECO:0000256" key="4">
    <source>
        <dbReference type="ARBA" id="ARBA00013457"/>
    </source>
</evidence>
<dbReference type="EMBL" id="JNVC02000014">
    <property type="protein sequence ID" value="KEZ48311.1"/>
    <property type="molecule type" value="Genomic_DNA"/>
</dbReference>
<keyword evidence="10" id="KW-0503">Monooxygenase</keyword>
<comment type="cofactor">
    <cofactor evidence="1">
        <name>FMN</name>
        <dbReference type="ChEBI" id="CHEBI:58210"/>
    </cofactor>
</comment>
<dbReference type="InterPro" id="IPR013785">
    <property type="entry name" value="Aldolase_TIM"/>
</dbReference>
<evidence type="ECO:0000256" key="11">
    <source>
        <dbReference type="ARBA" id="ARBA00031155"/>
    </source>
</evidence>
<protein>
    <recommendedName>
        <fullName evidence="4">Probable nitronate monooxygenase</fullName>
    </recommendedName>
    <alternativeName>
        <fullName evidence="11">Propionate 3-nitronate monooxygenase</fullName>
    </alternativeName>
</protein>
<keyword evidence="8" id="KW-0547">Nucleotide-binding</keyword>
<evidence type="ECO:0000313" key="13">
    <source>
        <dbReference type="EMBL" id="KEZ48311.1"/>
    </source>
</evidence>
<comment type="similarity">
    <text evidence="3">Belongs to the nitronate monooxygenase family. NMO class I subfamily.</text>
</comment>
<organism evidence="13 14">
    <name type="scientific">Metabacillus indicus</name>
    <name type="common">Bacillus indicus</name>
    <dbReference type="NCBI Taxonomy" id="246786"/>
    <lineage>
        <taxon>Bacteria</taxon>
        <taxon>Bacillati</taxon>
        <taxon>Bacillota</taxon>
        <taxon>Bacilli</taxon>
        <taxon>Bacillales</taxon>
        <taxon>Bacillaceae</taxon>
        <taxon>Metabacillus</taxon>
    </lineage>
</organism>
<keyword evidence="6" id="KW-0285">Flavoprotein</keyword>
<dbReference type="SUPFAM" id="SSF51412">
    <property type="entry name" value="Inosine monophosphate dehydrogenase (IMPDH)"/>
    <property type="match status" value="1"/>
</dbReference>
<name>A0A084GLU9_METID</name>
<evidence type="ECO:0000313" key="14">
    <source>
        <dbReference type="Proteomes" id="UP000028549"/>
    </source>
</evidence>
<dbReference type="AlphaFoldDB" id="A0A084GLU9"/>
<keyword evidence="5" id="KW-0216">Detoxification</keyword>
<dbReference type="PANTHER" id="PTHR42747">
    <property type="entry name" value="NITRONATE MONOOXYGENASE-RELATED"/>
    <property type="match status" value="1"/>
</dbReference>
<dbReference type="CDD" id="cd04730">
    <property type="entry name" value="NPD_like"/>
    <property type="match status" value="1"/>
</dbReference>
<keyword evidence="14" id="KW-1185">Reference proteome</keyword>
<dbReference type="GO" id="GO:0000166">
    <property type="term" value="F:nucleotide binding"/>
    <property type="evidence" value="ECO:0007669"/>
    <property type="project" value="UniProtKB-KW"/>
</dbReference>
<evidence type="ECO:0000256" key="8">
    <source>
        <dbReference type="ARBA" id="ARBA00022741"/>
    </source>
</evidence>
<dbReference type="Pfam" id="PF03060">
    <property type="entry name" value="NMO"/>
    <property type="match status" value="1"/>
</dbReference>